<organism evidence="1 2">
    <name type="scientific">Dreissena polymorpha</name>
    <name type="common">Zebra mussel</name>
    <name type="synonym">Mytilus polymorpha</name>
    <dbReference type="NCBI Taxonomy" id="45954"/>
    <lineage>
        <taxon>Eukaryota</taxon>
        <taxon>Metazoa</taxon>
        <taxon>Spiralia</taxon>
        <taxon>Lophotrochozoa</taxon>
        <taxon>Mollusca</taxon>
        <taxon>Bivalvia</taxon>
        <taxon>Autobranchia</taxon>
        <taxon>Heteroconchia</taxon>
        <taxon>Euheterodonta</taxon>
        <taxon>Imparidentia</taxon>
        <taxon>Neoheterodontei</taxon>
        <taxon>Myida</taxon>
        <taxon>Dreissenoidea</taxon>
        <taxon>Dreissenidae</taxon>
        <taxon>Dreissena</taxon>
    </lineage>
</organism>
<dbReference type="EMBL" id="JAIWYP010000015">
    <property type="protein sequence ID" value="KAH3699643.1"/>
    <property type="molecule type" value="Genomic_DNA"/>
</dbReference>
<accession>A0A9D3YK60</accession>
<protein>
    <submittedName>
        <fullName evidence="1">Uncharacterized protein</fullName>
    </submittedName>
</protein>
<name>A0A9D3YK60_DREPO</name>
<reference evidence="1" key="2">
    <citation type="submission" date="2020-11" db="EMBL/GenBank/DDBJ databases">
        <authorList>
            <person name="McCartney M.A."/>
            <person name="Auch B."/>
            <person name="Kono T."/>
            <person name="Mallez S."/>
            <person name="Becker A."/>
            <person name="Gohl D.M."/>
            <person name="Silverstein K.A.T."/>
            <person name="Koren S."/>
            <person name="Bechman K.B."/>
            <person name="Herman A."/>
            <person name="Abrahante J.E."/>
            <person name="Garbe J."/>
        </authorList>
    </citation>
    <scope>NUCLEOTIDE SEQUENCE</scope>
    <source>
        <strain evidence="1">Duluth1</strain>
        <tissue evidence="1">Whole animal</tissue>
    </source>
</reference>
<dbReference type="AlphaFoldDB" id="A0A9D3YK60"/>
<dbReference type="Proteomes" id="UP000828390">
    <property type="component" value="Unassembled WGS sequence"/>
</dbReference>
<comment type="caution">
    <text evidence="1">The sequence shown here is derived from an EMBL/GenBank/DDBJ whole genome shotgun (WGS) entry which is preliminary data.</text>
</comment>
<proteinExistence type="predicted"/>
<gene>
    <name evidence="1" type="ORF">DPMN_074603</name>
</gene>
<reference evidence="1" key="1">
    <citation type="journal article" date="2019" name="bioRxiv">
        <title>The Genome of the Zebra Mussel, Dreissena polymorpha: A Resource for Invasive Species Research.</title>
        <authorList>
            <person name="McCartney M.A."/>
            <person name="Auch B."/>
            <person name="Kono T."/>
            <person name="Mallez S."/>
            <person name="Zhang Y."/>
            <person name="Obille A."/>
            <person name="Becker A."/>
            <person name="Abrahante J.E."/>
            <person name="Garbe J."/>
            <person name="Badalamenti J.P."/>
            <person name="Herman A."/>
            <person name="Mangelson H."/>
            <person name="Liachko I."/>
            <person name="Sullivan S."/>
            <person name="Sone E.D."/>
            <person name="Koren S."/>
            <person name="Silverstein K.A.T."/>
            <person name="Beckman K.B."/>
            <person name="Gohl D.M."/>
        </authorList>
    </citation>
    <scope>NUCLEOTIDE SEQUENCE</scope>
    <source>
        <strain evidence="1">Duluth1</strain>
        <tissue evidence="1">Whole animal</tissue>
    </source>
</reference>
<evidence type="ECO:0000313" key="1">
    <source>
        <dbReference type="EMBL" id="KAH3699643.1"/>
    </source>
</evidence>
<sequence>MFNHRAGVRNGNPDALCRKNIVADRIEYQLSHDLEDVDDVLPLEKVLDKGHEKARKVLDPGIVNTEEVINKVDDPVYMLDTSH</sequence>
<keyword evidence="2" id="KW-1185">Reference proteome</keyword>
<evidence type="ECO:0000313" key="2">
    <source>
        <dbReference type="Proteomes" id="UP000828390"/>
    </source>
</evidence>